<feature type="signal peptide" evidence="1">
    <location>
        <begin position="1"/>
        <end position="20"/>
    </location>
</feature>
<sequence length="181" mass="21507">MKHKLFILISFLLSSGTILNAQKNDVAIRKEYQRIENLKTLKIDSLTHIRGIDFNRGNSVDEKKYKIFKEKRKIVKIQYEEIGSIGNSNREWNKRTIVYLKNDIPFFITENTNGMMTLYLLEGGEKSEPYNKTEEIYVYDWNNEKIKRMYNGNEAKPQMNICKSCYEELIEKIKLEFNSKK</sequence>
<dbReference type="RefSeq" id="WP_124898870.1">
    <property type="nucleotide sequence ID" value="NZ_RQTJ01000008.1"/>
</dbReference>
<evidence type="ECO:0000313" key="2">
    <source>
        <dbReference type="EMBL" id="RRA95545.1"/>
    </source>
</evidence>
<keyword evidence="1" id="KW-0732">Signal</keyword>
<reference evidence="2 3" key="1">
    <citation type="submission" date="2018-11" db="EMBL/GenBank/DDBJ databases">
        <title>Flavobacterium sp. nov., YIM 102796 draft genome.</title>
        <authorList>
            <person name="Li G."/>
            <person name="Jiang Y."/>
        </authorList>
    </citation>
    <scope>NUCLEOTIDE SEQUENCE [LARGE SCALE GENOMIC DNA]</scope>
    <source>
        <strain evidence="2 3">YIM 102796</strain>
    </source>
</reference>
<dbReference type="Proteomes" id="UP000268372">
    <property type="component" value="Unassembled WGS sequence"/>
</dbReference>
<feature type="chain" id="PRO_5017958951" description="GLPGLI family protein" evidence="1">
    <location>
        <begin position="21"/>
        <end position="181"/>
    </location>
</feature>
<keyword evidence="3" id="KW-1185">Reference proteome</keyword>
<organism evidence="2 3">
    <name type="scientific">Paenimyroides viscosum</name>
    <dbReference type="NCBI Taxonomy" id="2488729"/>
    <lineage>
        <taxon>Bacteria</taxon>
        <taxon>Pseudomonadati</taxon>
        <taxon>Bacteroidota</taxon>
        <taxon>Flavobacteriia</taxon>
        <taxon>Flavobacteriales</taxon>
        <taxon>Flavobacteriaceae</taxon>
        <taxon>Paenimyroides</taxon>
    </lineage>
</organism>
<dbReference type="EMBL" id="RQTJ01000008">
    <property type="protein sequence ID" value="RRA95545.1"/>
    <property type="molecule type" value="Genomic_DNA"/>
</dbReference>
<protein>
    <recommendedName>
        <fullName evidence="4">GLPGLI family protein</fullName>
    </recommendedName>
</protein>
<comment type="caution">
    <text evidence="2">The sequence shown here is derived from an EMBL/GenBank/DDBJ whole genome shotgun (WGS) entry which is preliminary data.</text>
</comment>
<dbReference type="OrthoDB" id="1431529at2"/>
<accession>A0A3P1B3L8</accession>
<proteinExistence type="predicted"/>
<evidence type="ECO:0000256" key="1">
    <source>
        <dbReference type="SAM" id="SignalP"/>
    </source>
</evidence>
<evidence type="ECO:0008006" key="4">
    <source>
        <dbReference type="Google" id="ProtNLM"/>
    </source>
</evidence>
<gene>
    <name evidence="2" type="ORF">EG242_05340</name>
</gene>
<dbReference type="AlphaFoldDB" id="A0A3P1B3L8"/>
<evidence type="ECO:0000313" key="3">
    <source>
        <dbReference type="Proteomes" id="UP000268372"/>
    </source>
</evidence>
<name>A0A3P1B3L8_9FLAO</name>